<organism evidence="1">
    <name type="scientific">Candidatus Electrothrix aestuarii</name>
    <dbReference type="NCBI Taxonomy" id="3062594"/>
    <lineage>
        <taxon>Bacteria</taxon>
        <taxon>Pseudomonadati</taxon>
        <taxon>Thermodesulfobacteriota</taxon>
        <taxon>Desulfobulbia</taxon>
        <taxon>Desulfobulbales</taxon>
        <taxon>Desulfobulbaceae</taxon>
        <taxon>Candidatus Electrothrix</taxon>
    </lineage>
</organism>
<protein>
    <submittedName>
        <fullName evidence="1">Uncharacterized protein</fullName>
    </submittedName>
</protein>
<dbReference type="EMBL" id="CP159373">
    <property type="protein sequence ID" value="XCN71417.1"/>
    <property type="molecule type" value="Genomic_DNA"/>
</dbReference>
<gene>
    <name evidence="1" type="ORF">Q3M24_13965</name>
</gene>
<evidence type="ECO:0000313" key="1">
    <source>
        <dbReference type="EMBL" id="XCN71417.1"/>
    </source>
</evidence>
<dbReference type="AlphaFoldDB" id="A0AAU8LQC9"/>
<reference evidence="1" key="1">
    <citation type="journal article" date="2024" name="Syst. Appl. Microbiol.">
        <title>First single-strain enrichments of Electrothrix cable bacteria, description of E. aestuarii sp. nov. and E. rattekaaiensis sp. nov., and proposal of a cable bacteria taxonomy following the rules of the SeqCode.</title>
        <authorList>
            <person name="Plum-Jensen L.E."/>
            <person name="Schramm A."/>
            <person name="Marshall I.P.G."/>
        </authorList>
    </citation>
    <scope>NUCLEOTIDE SEQUENCE</scope>
    <source>
        <strain evidence="1">Rat1</strain>
    </source>
</reference>
<sequence>MRSEYDFTGGVRGKHHRAMQTGYSITVHQEEEPDKEEVAAVLTCAQKVLKAIPGTVAQRPYLWGSCWARP</sequence>
<reference evidence="1" key="2">
    <citation type="submission" date="2024-06" db="EMBL/GenBank/DDBJ databases">
        <authorList>
            <person name="Plum-Jensen L.E."/>
            <person name="Schramm A."/>
            <person name="Marshall I.P.G."/>
        </authorList>
    </citation>
    <scope>NUCLEOTIDE SEQUENCE</scope>
    <source>
        <strain evidence="1">Rat1</strain>
    </source>
</reference>
<name>A0AAU8LQC9_9BACT</name>
<accession>A0AAU8LQC9</accession>
<dbReference type="KEGG" id="eaj:Q3M24_13965"/>
<proteinExistence type="predicted"/>